<protein>
    <submittedName>
        <fullName evidence="2">Uncharacterized protein</fullName>
    </submittedName>
</protein>
<reference evidence="2" key="1">
    <citation type="journal article" date="2020" name="Stud. Mycol.">
        <title>101 Dothideomycetes genomes: a test case for predicting lifestyles and emergence of pathogens.</title>
        <authorList>
            <person name="Haridas S."/>
            <person name="Albert R."/>
            <person name="Binder M."/>
            <person name="Bloem J."/>
            <person name="Labutti K."/>
            <person name="Salamov A."/>
            <person name="Andreopoulos B."/>
            <person name="Baker S."/>
            <person name="Barry K."/>
            <person name="Bills G."/>
            <person name="Bluhm B."/>
            <person name="Cannon C."/>
            <person name="Castanera R."/>
            <person name="Culley D."/>
            <person name="Daum C."/>
            <person name="Ezra D."/>
            <person name="Gonzalez J."/>
            <person name="Henrissat B."/>
            <person name="Kuo A."/>
            <person name="Liang C."/>
            <person name="Lipzen A."/>
            <person name="Lutzoni F."/>
            <person name="Magnuson J."/>
            <person name="Mondo S."/>
            <person name="Nolan M."/>
            <person name="Ohm R."/>
            <person name="Pangilinan J."/>
            <person name="Park H.-J."/>
            <person name="Ramirez L."/>
            <person name="Alfaro M."/>
            <person name="Sun H."/>
            <person name="Tritt A."/>
            <person name="Yoshinaga Y."/>
            <person name="Zwiers L.-H."/>
            <person name="Turgeon B."/>
            <person name="Goodwin S."/>
            <person name="Spatafora J."/>
            <person name="Crous P."/>
            <person name="Grigoriev I."/>
        </authorList>
    </citation>
    <scope>NUCLEOTIDE SEQUENCE</scope>
    <source>
        <strain evidence="2">CBS 122368</strain>
    </source>
</reference>
<gene>
    <name evidence="2" type="ORF">BU26DRAFT_185895</name>
</gene>
<keyword evidence="3" id="KW-1185">Reference proteome</keyword>
<dbReference type="Proteomes" id="UP000800094">
    <property type="component" value="Unassembled WGS sequence"/>
</dbReference>
<feature type="region of interest" description="Disordered" evidence="1">
    <location>
        <begin position="52"/>
        <end position="96"/>
    </location>
</feature>
<sequence>MRPTAVLESHTVPHSCPTRTHSGPSKAKWYKPRRLISTSNRQLLKASYDSLSYDPHAASPQPRHSTLQPRRRCKLSWKEARKATSKPSGYPPQDVVQGAGRRWRCCGAPRLPASGKHGSLWGESRAANRAAGRAQKKNIV</sequence>
<organism evidence="2 3">
    <name type="scientific">Trematosphaeria pertusa</name>
    <dbReference type="NCBI Taxonomy" id="390896"/>
    <lineage>
        <taxon>Eukaryota</taxon>
        <taxon>Fungi</taxon>
        <taxon>Dikarya</taxon>
        <taxon>Ascomycota</taxon>
        <taxon>Pezizomycotina</taxon>
        <taxon>Dothideomycetes</taxon>
        <taxon>Pleosporomycetidae</taxon>
        <taxon>Pleosporales</taxon>
        <taxon>Massarineae</taxon>
        <taxon>Trematosphaeriaceae</taxon>
        <taxon>Trematosphaeria</taxon>
    </lineage>
</organism>
<dbReference type="EMBL" id="ML987214">
    <property type="protein sequence ID" value="KAF2241006.1"/>
    <property type="molecule type" value="Genomic_DNA"/>
</dbReference>
<name>A0A6A6HSB5_9PLEO</name>
<feature type="region of interest" description="Disordered" evidence="1">
    <location>
        <begin position="115"/>
        <end position="140"/>
    </location>
</feature>
<evidence type="ECO:0000256" key="1">
    <source>
        <dbReference type="SAM" id="MobiDB-lite"/>
    </source>
</evidence>
<accession>A0A6A6HSB5</accession>
<dbReference type="GeneID" id="54573784"/>
<feature type="region of interest" description="Disordered" evidence="1">
    <location>
        <begin position="1"/>
        <end position="34"/>
    </location>
</feature>
<dbReference type="AlphaFoldDB" id="A0A6A6HSB5"/>
<proteinExistence type="predicted"/>
<dbReference type="RefSeq" id="XP_033676010.1">
    <property type="nucleotide sequence ID" value="XM_033820454.1"/>
</dbReference>
<evidence type="ECO:0000313" key="2">
    <source>
        <dbReference type="EMBL" id="KAF2241006.1"/>
    </source>
</evidence>
<evidence type="ECO:0000313" key="3">
    <source>
        <dbReference type="Proteomes" id="UP000800094"/>
    </source>
</evidence>